<comment type="caution">
    <text evidence="7">The sequence shown here is derived from an EMBL/GenBank/DDBJ whole genome shotgun (WGS) entry which is preliminary data.</text>
</comment>
<dbReference type="Proteomes" id="UP001597402">
    <property type="component" value="Unassembled WGS sequence"/>
</dbReference>
<evidence type="ECO:0000259" key="6">
    <source>
        <dbReference type="Pfam" id="PF13632"/>
    </source>
</evidence>
<organism evidence="7 8">
    <name type="scientific">Blastococcus deserti</name>
    <dbReference type="NCBI Taxonomy" id="2259033"/>
    <lineage>
        <taxon>Bacteria</taxon>
        <taxon>Bacillati</taxon>
        <taxon>Actinomycetota</taxon>
        <taxon>Actinomycetes</taxon>
        <taxon>Geodermatophilales</taxon>
        <taxon>Geodermatophilaceae</taxon>
        <taxon>Blastococcus</taxon>
    </lineage>
</organism>
<evidence type="ECO:0000256" key="4">
    <source>
        <dbReference type="ARBA" id="ARBA00022679"/>
    </source>
</evidence>
<evidence type="ECO:0000256" key="1">
    <source>
        <dbReference type="ARBA" id="ARBA00004776"/>
    </source>
</evidence>
<evidence type="ECO:0000313" key="8">
    <source>
        <dbReference type="Proteomes" id="UP001597402"/>
    </source>
</evidence>
<evidence type="ECO:0000313" key="7">
    <source>
        <dbReference type="EMBL" id="MFD2090363.1"/>
    </source>
</evidence>
<dbReference type="PANTHER" id="PTHR43179">
    <property type="entry name" value="RHAMNOSYLTRANSFERASE WBBL"/>
    <property type="match status" value="1"/>
</dbReference>
<gene>
    <name evidence="7" type="ORF">ACFSHS_02135</name>
</gene>
<dbReference type="CDD" id="cd04186">
    <property type="entry name" value="GT_2_like_c"/>
    <property type="match status" value="1"/>
</dbReference>
<evidence type="ECO:0000256" key="2">
    <source>
        <dbReference type="ARBA" id="ARBA00006739"/>
    </source>
</evidence>
<dbReference type="InterPro" id="IPR029044">
    <property type="entry name" value="Nucleotide-diphossugar_trans"/>
</dbReference>
<dbReference type="Pfam" id="PF00535">
    <property type="entry name" value="Glycos_transf_2"/>
    <property type="match status" value="1"/>
</dbReference>
<accession>A0ABW4X6D1</accession>
<dbReference type="EC" id="2.4.-.-" evidence="7"/>
<dbReference type="EMBL" id="JBHUHP010000001">
    <property type="protein sequence ID" value="MFD2090363.1"/>
    <property type="molecule type" value="Genomic_DNA"/>
</dbReference>
<protein>
    <submittedName>
        <fullName evidence="7">Glycosyltransferase family 2 protein</fullName>
        <ecNumber evidence="7">2.4.-.-</ecNumber>
    </submittedName>
</protein>
<comment type="pathway">
    <text evidence="1">Cell wall biogenesis; cell wall polysaccharide biosynthesis.</text>
</comment>
<dbReference type="RefSeq" id="WP_376871156.1">
    <property type="nucleotide sequence ID" value="NZ_JBHUHP010000001.1"/>
</dbReference>
<keyword evidence="3 7" id="KW-0328">Glycosyltransferase</keyword>
<dbReference type="PANTHER" id="PTHR43179:SF12">
    <property type="entry name" value="GALACTOFURANOSYLTRANSFERASE GLFT2"/>
    <property type="match status" value="1"/>
</dbReference>
<evidence type="ECO:0000256" key="3">
    <source>
        <dbReference type="ARBA" id="ARBA00022676"/>
    </source>
</evidence>
<dbReference type="Pfam" id="PF13632">
    <property type="entry name" value="Glyco_trans_2_3"/>
    <property type="match status" value="1"/>
</dbReference>
<name>A0ABW4X6D1_9ACTN</name>
<dbReference type="Gene3D" id="3.90.550.10">
    <property type="entry name" value="Spore Coat Polysaccharide Biosynthesis Protein SpsA, Chain A"/>
    <property type="match status" value="1"/>
</dbReference>
<dbReference type="GO" id="GO:0016757">
    <property type="term" value="F:glycosyltransferase activity"/>
    <property type="evidence" value="ECO:0007669"/>
    <property type="project" value="UniProtKB-KW"/>
</dbReference>
<comment type="similarity">
    <text evidence="2">Belongs to the glycosyltransferase 2 family.</text>
</comment>
<keyword evidence="4 7" id="KW-0808">Transferase</keyword>
<reference evidence="8" key="1">
    <citation type="journal article" date="2019" name="Int. J. Syst. Evol. Microbiol.">
        <title>The Global Catalogue of Microorganisms (GCM) 10K type strain sequencing project: providing services to taxonomists for standard genome sequencing and annotation.</title>
        <authorList>
            <consortium name="The Broad Institute Genomics Platform"/>
            <consortium name="The Broad Institute Genome Sequencing Center for Infectious Disease"/>
            <person name="Wu L."/>
            <person name="Ma J."/>
        </authorList>
    </citation>
    <scope>NUCLEOTIDE SEQUENCE [LARGE SCALE GENOMIC DNA]</scope>
    <source>
        <strain evidence="8">JCM 3338</strain>
    </source>
</reference>
<feature type="domain" description="Glycosyltransferase 2-like" evidence="5">
    <location>
        <begin position="8"/>
        <end position="117"/>
    </location>
</feature>
<evidence type="ECO:0000259" key="5">
    <source>
        <dbReference type="Pfam" id="PF00535"/>
    </source>
</evidence>
<keyword evidence="8" id="KW-1185">Reference proteome</keyword>
<dbReference type="SUPFAM" id="SSF53448">
    <property type="entry name" value="Nucleotide-diphospho-sugar transferases"/>
    <property type="match status" value="1"/>
</dbReference>
<feature type="domain" description="Glycosyltransferase 2-like" evidence="6">
    <location>
        <begin position="154"/>
        <end position="219"/>
    </location>
</feature>
<dbReference type="InterPro" id="IPR001173">
    <property type="entry name" value="Glyco_trans_2-like"/>
</dbReference>
<sequence length="318" mass="34157">MPSEPQASVVVVTWQGAHLLPDCLDSLARQTVAHEVLVVDNASTDGTAEVLRRYPHVRVVRTERNLGFAGGAEAGLRAATGEFVAFLNNDAVAEPTWLAALLATIVTDDRIAAVTSLMLLAGSDPPVVNNAGVVVLPTLYGADRAAGADPATVAEPAEVFGFSGGAALLRRSAALTVGGFPTPFFLYYEDTDLSWRLRLAGWSIRYEPAAVVHHRHAATSDRMSPLFAFHNERNRLLLLVRCAPAAPAAAAWGRFLLTTASLALRHGRRLRGAEPHNLRVSLRLRVLASAVRLLPWALRERRRIRPGAGRATDLPLGA</sequence>
<proteinExistence type="inferred from homology"/>